<feature type="region of interest" description="Disordered" evidence="1">
    <location>
        <begin position="642"/>
        <end position="666"/>
    </location>
</feature>
<dbReference type="AlphaFoldDB" id="A0A7J6PDS6"/>
<feature type="region of interest" description="Disordered" evidence="1">
    <location>
        <begin position="496"/>
        <end position="523"/>
    </location>
</feature>
<proteinExistence type="predicted"/>
<dbReference type="Proteomes" id="UP000541610">
    <property type="component" value="Unassembled WGS sequence"/>
</dbReference>
<feature type="region of interest" description="Disordered" evidence="1">
    <location>
        <begin position="355"/>
        <end position="374"/>
    </location>
</feature>
<organism evidence="2 3">
    <name type="scientific">Perkinsus olseni</name>
    <name type="common">Perkinsus atlanticus</name>
    <dbReference type="NCBI Taxonomy" id="32597"/>
    <lineage>
        <taxon>Eukaryota</taxon>
        <taxon>Sar</taxon>
        <taxon>Alveolata</taxon>
        <taxon>Perkinsozoa</taxon>
        <taxon>Perkinsea</taxon>
        <taxon>Perkinsida</taxon>
        <taxon>Perkinsidae</taxon>
        <taxon>Perkinsus</taxon>
    </lineage>
</organism>
<comment type="caution">
    <text evidence="2">The sequence shown here is derived from an EMBL/GenBank/DDBJ whole genome shotgun (WGS) entry which is preliminary data.</text>
</comment>
<reference evidence="2 3" key="1">
    <citation type="submission" date="2020-04" db="EMBL/GenBank/DDBJ databases">
        <title>Perkinsus olseni comparative genomics.</title>
        <authorList>
            <person name="Bogema D.R."/>
        </authorList>
    </citation>
    <scope>NUCLEOTIDE SEQUENCE [LARGE SCALE GENOMIC DNA]</scope>
    <source>
        <strain evidence="2">00978-12</strain>
    </source>
</reference>
<feature type="compositionally biased region" description="Polar residues" evidence="1">
    <location>
        <begin position="496"/>
        <end position="508"/>
    </location>
</feature>
<protein>
    <submittedName>
        <fullName evidence="2">Uncharacterized protein</fullName>
    </submittedName>
</protein>
<dbReference type="EMBL" id="JABANP010000036">
    <property type="protein sequence ID" value="KAF4694132.1"/>
    <property type="molecule type" value="Genomic_DNA"/>
</dbReference>
<sequence>MSMSHLTVGSWRSNSITKCLDAIASKTGATEGSPDIFAEKTFPERVVRGPSELIVSSTTESVLRVTPLLPLGKTVPANQRRSSSGESHSDALTATTSRINQGILKGFSNSSEARHNSSPNRKARREVCRMSPPSAEAYPGLWANILSGVEFPGGSAHGAYRAQSDDVEDDTSEWTALDEAPSDLASELPFSGESPSGDRGLPEDLPECSFETSLEPDNHQQAALEDILPFALFNDAGLRSTLSSCRESPMGIGFDDIDSFYEARVGSKLFEDSGFVDVNKQDPRVVDAADDAHDCSCISEGGSLVREVEDQINDPFEDLTIEDIDALLAADEHLLSAEASTAACGIRHKDGHLRDTSMGVVPVPTPSTSRAHRRRTAEPLNATDCHMFVKWQRDCSLLGKVNPTDGGASLEICGMHVPSAGSVTDGRRGAVREYPMPLKLIDPPLKRDPQSQLQGSPSQGVPGRETTEQLLQDAGRALAGAGPVMDLCRRVRVSTVRKQPTPQRTTAGAASVAKPRYPSRHSLRSTAKPDLFLETVLPTQPMGESFPDWAGMRPQGESKINTEGYYDIAEPSQHLSSHLPARATATKPSMAEAPASRWRPIVATQPMECPQDAVPSSHETLEATQDMGQLVTIQDNILVGNSRGMNFEDPSISSTPPPPTSPSEYPGVKKQRMLIAGCESSEALNALPPTQPMNPHSMPFWSLPPTQPMVGGTLGHQSIPINRRTRCSAAVVGEPRKKVTRRVQRHKW</sequence>
<accession>A0A7J6PDS6</accession>
<feature type="region of interest" description="Disordered" evidence="1">
    <location>
        <begin position="440"/>
        <end position="464"/>
    </location>
</feature>
<dbReference type="OrthoDB" id="10339378at2759"/>
<feature type="compositionally biased region" description="Polar residues" evidence="1">
    <location>
        <begin position="76"/>
        <end position="100"/>
    </location>
</feature>
<gene>
    <name evidence="2" type="ORF">FOZ60_008937</name>
</gene>
<feature type="region of interest" description="Disordered" evidence="1">
    <location>
        <begin position="179"/>
        <end position="206"/>
    </location>
</feature>
<evidence type="ECO:0000256" key="1">
    <source>
        <dbReference type="SAM" id="MobiDB-lite"/>
    </source>
</evidence>
<name>A0A7J6PDS6_PEROL</name>
<feature type="region of interest" description="Disordered" evidence="1">
    <location>
        <begin position="73"/>
        <end position="128"/>
    </location>
</feature>
<evidence type="ECO:0000313" key="2">
    <source>
        <dbReference type="EMBL" id="KAF4694132.1"/>
    </source>
</evidence>
<feature type="compositionally biased region" description="Polar residues" evidence="1">
    <location>
        <begin position="107"/>
        <end position="120"/>
    </location>
</feature>
<feature type="compositionally biased region" description="Low complexity" evidence="1">
    <location>
        <begin position="450"/>
        <end position="463"/>
    </location>
</feature>
<evidence type="ECO:0000313" key="3">
    <source>
        <dbReference type="Proteomes" id="UP000541610"/>
    </source>
</evidence>